<dbReference type="AlphaFoldDB" id="A0A821R812"/>
<organism evidence="3 4">
    <name type="scientific">Rotaria socialis</name>
    <dbReference type="NCBI Taxonomy" id="392032"/>
    <lineage>
        <taxon>Eukaryota</taxon>
        <taxon>Metazoa</taxon>
        <taxon>Spiralia</taxon>
        <taxon>Gnathifera</taxon>
        <taxon>Rotifera</taxon>
        <taxon>Eurotatoria</taxon>
        <taxon>Bdelloidea</taxon>
        <taxon>Philodinida</taxon>
        <taxon>Philodinidae</taxon>
        <taxon>Rotaria</taxon>
    </lineage>
</organism>
<dbReference type="EMBL" id="CAJOBP010056130">
    <property type="protein sequence ID" value="CAF4833378.1"/>
    <property type="molecule type" value="Genomic_DNA"/>
</dbReference>
<name>A0A821R812_9BILA</name>
<dbReference type="EMBL" id="CAJOBP010056106">
    <property type="protein sequence ID" value="CAF4833279.1"/>
    <property type="molecule type" value="Genomic_DNA"/>
</dbReference>
<accession>A0A821R812</accession>
<evidence type="ECO:0000313" key="3">
    <source>
        <dbReference type="EMBL" id="CAF4833378.1"/>
    </source>
</evidence>
<comment type="caution">
    <text evidence="3">The sequence shown here is derived from an EMBL/GenBank/DDBJ whole genome shotgun (WGS) entry which is preliminary data.</text>
</comment>
<keyword evidence="4" id="KW-1185">Reference proteome</keyword>
<dbReference type="GO" id="GO:0005524">
    <property type="term" value="F:ATP binding"/>
    <property type="evidence" value="ECO:0007669"/>
    <property type="project" value="InterPro"/>
</dbReference>
<dbReference type="Pfam" id="PF04851">
    <property type="entry name" value="ResIII"/>
    <property type="match status" value="1"/>
</dbReference>
<proteinExistence type="predicted"/>
<sequence length="95" mass="10930">FLHIRSLQNVITPSSSSTSRFKAVFLVPIKALVAQQCAAFRQAFIDQPDSILKPIDNQVGERFKNLYQQFDIFFFTVQKFANFLEGKHADLTKFD</sequence>
<dbReference type="InterPro" id="IPR027417">
    <property type="entry name" value="P-loop_NTPase"/>
</dbReference>
<gene>
    <name evidence="2" type="ORF">UJA718_LOCUS42721</name>
    <name evidence="3" type="ORF">UJA718_LOCUS42725</name>
</gene>
<dbReference type="GO" id="GO:0016787">
    <property type="term" value="F:hydrolase activity"/>
    <property type="evidence" value="ECO:0007669"/>
    <property type="project" value="InterPro"/>
</dbReference>
<feature type="non-terminal residue" evidence="3">
    <location>
        <position position="95"/>
    </location>
</feature>
<dbReference type="InterPro" id="IPR006935">
    <property type="entry name" value="Helicase/UvrB_N"/>
</dbReference>
<dbReference type="SUPFAM" id="SSF52540">
    <property type="entry name" value="P-loop containing nucleoside triphosphate hydrolases"/>
    <property type="match status" value="1"/>
</dbReference>
<dbReference type="GO" id="GO:0003677">
    <property type="term" value="F:DNA binding"/>
    <property type="evidence" value="ECO:0007669"/>
    <property type="project" value="InterPro"/>
</dbReference>
<feature type="domain" description="Helicase/UvrB N-terminal" evidence="1">
    <location>
        <begin position="16"/>
        <end position="87"/>
    </location>
</feature>
<reference evidence="3" key="1">
    <citation type="submission" date="2021-02" db="EMBL/GenBank/DDBJ databases">
        <authorList>
            <person name="Nowell W R."/>
        </authorList>
    </citation>
    <scope>NUCLEOTIDE SEQUENCE</scope>
</reference>
<evidence type="ECO:0000259" key="1">
    <source>
        <dbReference type="Pfam" id="PF04851"/>
    </source>
</evidence>
<feature type="non-terminal residue" evidence="3">
    <location>
        <position position="1"/>
    </location>
</feature>
<protein>
    <recommendedName>
        <fullName evidence="1">Helicase/UvrB N-terminal domain-containing protein</fullName>
    </recommendedName>
</protein>
<dbReference type="Gene3D" id="3.40.50.300">
    <property type="entry name" value="P-loop containing nucleotide triphosphate hydrolases"/>
    <property type="match status" value="1"/>
</dbReference>
<evidence type="ECO:0000313" key="4">
    <source>
        <dbReference type="Proteomes" id="UP000663873"/>
    </source>
</evidence>
<evidence type="ECO:0000313" key="2">
    <source>
        <dbReference type="EMBL" id="CAF4833279.1"/>
    </source>
</evidence>
<dbReference type="Proteomes" id="UP000663873">
    <property type="component" value="Unassembled WGS sequence"/>
</dbReference>